<evidence type="ECO:0000259" key="4">
    <source>
        <dbReference type="Pfam" id="PF05028"/>
    </source>
</evidence>
<dbReference type="OrthoDB" id="1937899at2759"/>
<dbReference type="RefSeq" id="XP_001212975.1">
    <property type="nucleotide sequence ID" value="XM_001212975.1"/>
</dbReference>
<dbReference type="GO" id="GO:0006282">
    <property type="term" value="P:regulation of DNA repair"/>
    <property type="evidence" value="ECO:0007669"/>
    <property type="project" value="InterPro"/>
</dbReference>
<dbReference type="GO" id="GO:0009225">
    <property type="term" value="P:nucleotide-sugar metabolic process"/>
    <property type="evidence" value="ECO:0007669"/>
    <property type="project" value="TreeGrafter"/>
</dbReference>
<dbReference type="GO" id="GO:0005634">
    <property type="term" value="C:nucleus"/>
    <property type="evidence" value="ECO:0007669"/>
    <property type="project" value="TreeGrafter"/>
</dbReference>
<evidence type="ECO:0000259" key="5">
    <source>
        <dbReference type="Pfam" id="PF20811"/>
    </source>
</evidence>
<dbReference type="InterPro" id="IPR007724">
    <property type="entry name" value="Poly_GlycHdrlase"/>
</dbReference>
<dbReference type="GO" id="GO:0005737">
    <property type="term" value="C:cytoplasm"/>
    <property type="evidence" value="ECO:0007669"/>
    <property type="project" value="TreeGrafter"/>
</dbReference>
<protein>
    <recommendedName>
        <fullName evidence="2">poly(ADP-ribose) glycohydrolase</fullName>
        <ecNumber evidence="2">3.2.1.143</ecNumber>
    </recommendedName>
</protein>
<dbReference type="Proteomes" id="UP000007963">
    <property type="component" value="Unassembled WGS sequence"/>
</dbReference>
<dbReference type="PANTHER" id="PTHR12837">
    <property type="entry name" value="POLY ADP-RIBOSE GLYCOHYDROLASE"/>
    <property type="match status" value="1"/>
</dbReference>
<dbReference type="STRING" id="341663.Q0CR87"/>
<dbReference type="HOGENOM" id="CLU_013388_0_0_1"/>
<dbReference type="InterPro" id="IPR048362">
    <property type="entry name" value="PARG_helical"/>
</dbReference>
<dbReference type="eggNOG" id="KOG2064">
    <property type="taxonomic scope" value="Eukaryota"/>
</dbReference>
<dbReference type="AlphaFoldDB" id="Q0CR87"/>
<evidence type="ECO:0000256" key="1">
    <source>
        <dbReference type="ARBA" id="ARBA00009545"/>
    </source>
</evidence>
<reference evidence="7" key="1">
    <citation type="submission" date="2005-09" db="EMBL/GenBank/DDBJ databases">
        <title>Annotation of the Aspergillus terreus NIH2624 genome.</title>
        <authorList>
            <person name="Birren B.W."/>
            <person name="Lander E.S."/>
            <person name="Galagan J.E."/>
            <person name="Nusbaum C."/>
            <person name="Devon K."/>
            <person name="Henn M."/>
            <person name="Ma L.-J."/>
            <person name="Jaffe D.B."/>
            <person name="Butler J."/>
            <person name="Alvarez P."/>
            <person name="Gnerre S."/>
            <person name="Grabherr M."/>
            <person name="Kleber M."/>
            <person name="Mauceli E.W."/>
            <person name="Brockman W."/>
            <person name="Rounsley S."/>
            <person name="Young S.K."/>
            <person name="LaButti K."/>
            <person name="Pushparaj V."/>
            <person name="DeCaprio D."/>
            <person name="Crawford M."/>
            <person name="Koehrsen M."/>
            <person name="Engels R."/>
            <person name="Montgomery P."/>
            <person name="Pearson M."/>
            <person name="Howarth C."/>
            <person name="Larson L."/>
            <person name="Luoma S."/>
            <person name="White J."/>
            <person name="Alvarado L."/>
            <person name="Kodira C.D."/>
            <person name="Zeng Q."/>
            <person name="Oleary S."/>
            <person name="Yandava C."/>
            <person name="Denning D.W."/>
            <person name="Nierman W.C."/>
            <person name="Milne T."/>
            <person name="Madden K."/>
        </authorList>
    </citation>
    <scope>NUCLEOTIDE SEQUENCE [LARGE SCALE GENOMIC DNA]</scope>
    <source>
        <strain evidence="7">NIH 2624 / FGSC A1156</strain>
    </source>
</reference>
<evidence type="ECO:0000313" key="6">
    <source>
        <dbReference type="EMBL" id="EAU35599.1"/>
    </source>
</evidence>
<dbReference type="GO" id="GO:0004649">
    <property type="term" value="F:poly(ADP-ribose) glycohydrolase activity"/>
    <property type="evidence" value="ECO:0007669"/>
    <property type="project" value="UniProtKB-EC"/>
</dbReference>
<dbReference type="EC" id="3.2.1.143" evidence="2"/>
<evidence type="ECO:0000256" key="3">
    <source>
        <dbReference type="ARBA" id="ARBA00022801"/>
    </source>
</evidence>
<name>Q0CR87_ASPTN</name>
<dbReference type="GO" id="GO:0005975">
    <property type="term" value="P:carbohydrate metabolic process"/>
    <property type="evidence" value="ECO:0007669"/>
    <property type="project" value="InterPro"/>
</dbReference>
<feature type="domain" description="PARG helical" evidence="5">
    <location>
        <begin position="91"/>
        <end position="198"/>
    </location>
</feature>
<dbReference type="PANTHER" id="PTHR12837:SF0">
    <property type="entry name" value="POLY(ADP-RIBOSE) GLYCOHYDROLASE"/>
    <property type="match status" value="1"/>
</dbReference>
<dbReference type="VEuPathDB" id="FungiDB:ATEG_03797"/>
<dbReference type="Pfam" id="PF05028">
    <property type="entry name" value="PARG_cat_C"/>
    <property type="match status" value="1"/>
</dbReference>
<dbReference type="GeneID" id="4318712"/>
<evidence type="ECO:0000313" key="7">
    <source>
        <dbReference type="Proteomes" id="UP000007963"/>
    </source>
</evidence>
<keyword evidence="3" id="KW-0378">Hydrolase</keyword>
<dbReference type="OMA" id="FVKCIPK"/>
<comment type="similarity">
    <text evidence="1">Belongs to the poly(ADP-ribose) glycohydrolase family.</text>
</comment>
<evidence type="ECO:0000256" key="2">
    <source>
        <dbReference type="ARBA" id="ARBA00012255"/>
    </source>
</evidence>
<accession>Q0CR87</accession>
<gene>
    <name evidence="6" type="ORF">ATEG_03797</name>
</gene>
<proteinExistence type="inferred from homology"/>
<dbReference type="InterPro" id="IPR046372">
    <property type="entry name" value="PARG_cat_C"/>
</dbReference>
<sequence length="522" mass="57953">MSDKSFVLPCSPSILRLDRFDVVSSDEPEIPFWRILSCILAESLNSVMDSSSLIDILETISVVLHGEAARNYEFLTEFLDKYLTTSTTGPSKFFLSTWPRLVRLALQLPSLFPTHTIPLLKNDENSQVILSRRQVACLVVHQFLCSLPAHPWQTESFVNLSPWYSAGEAMHQGAVQAYLTALFTYFEAIEASEPNSGVLHHSVEDWPIIFTLIEMPEGKSPSLLCNAPATLSRLTVIQLPHQSTDLPYLGLPDGACVISANKCVGLGATGTQEELHVGISPEAYPVSLLAPPLKDRQVLVCQGAEAMVTTKGHGRWASLDEVLHTRPRSSSANWRNRIMLFMDALELDLVDLVHPHGGGNIPDLMPGYLHRELAKAYTAFSSHYYSGNIRKPYSFVTTGHWGCGAFGGNKQVKAIIQWYAASMANVPELRYVLGDAEQKRFGDELIKFVDQVIEHTRRGLEPRELFDVLVRLGKDIQNGKSCVPYPDEIFEYVLKGVCSDVCSRYALVTCLSVKIHCGCAVK</sequence>
<dbReference type="GO" id="GO:1990966">
    <property type="term" value="P:ATP generation from poly-ADP-D-ribose"/>
    <property type="evidence" value="ECO:0007669"/>
    <property type="project" value="TreeGrafter"/>
</dbReference>
<dbReference type="Pfam" id="PF20811">
    <property type="entry name" value="PARG_cat_N"/>
    <property type="match status" value="1"/>
</dbReference>
<organism evidence="6 7">
    <name type="scientific">Aspergillus terreus (strain NIH 2624 / FGSC A1156)</name>
    <dbReference type="NCBI Taxonomy" id="341663"/>
    <lineage>
        <taxon>Eukaryota</taxon>
        <taxon>Fungi</taxon>
        <taxon>Dikarya</taxon>
        <taxon>Ascomycota</taxon>
        <taxon>Pezizomycotina</taxon>
        <taxon>Eurotiomycetes</taxon>
        <taxon>Eurotiomycetidae</taxon>
        <taxon>Eurotiales</taxon>
        <taxon>Aspergillaceae</taxon>
        <taxon>Aspergillus</taxon>
        <taxon>Aspergillus subgen. Circumdati</taxon>
    </lineage>
</organism>
<feature type="domain" description="PARG catalytic Macro" evidence="4">
    <location>
        <begin position="257"/>
        <end position="433"/>
    </location>
</feature>
<dbReference type="EMBL" id="CH476598">
    <property type="protein sequence ID" value="EAU35599.1"/>
    <property type="molecule type" value="Genomic_DNA"/>
</dbReference>